<name>A0ABP4CA32_9ACTN</name>
<dbReference type="Proteomes" id="UP001500542">
    <property type="component" value="Unassembled WGS sequence"/>
</dbReference>
<organism evidence="1 2">
    <name type="scientific">Kribbella koreensis</name>
    <dbReference type="NCBI Taxonomy" id="57909"/>
    <lineage>
        <taxon>Bacteria</taxon>
        <taxon>Bacillati</taxon>
        <taxon>Actinomycetota</taxon>
        <taxon>Actinomycetes</taxon>
        <taxon>Propionibacteriales</taxon>
        <taxon>Kribbellaceae</taxon>
        <taxon>Kribbella</taxon>
    </lineage>
</organism>
<reference evidence="2" key="1">
    <citation type="journal article" date="2019" name="Int. J. Syst. Evol. Microbiol.">
        <title>The Global Catalogue of Microorganisms (GCM) 10K type strain sequencing project: providing services to taxonomists for standard genome sequencing and annotation.</title>
        <authorList>
            <consortium name="The Broad Institute Genomics Platform"/>
            <consortium name="The Broad Institute Genome Sequencing Center for Infectious Disease"/>
            <person name="Wu L."/>
            <person name="Ma J."/>
        </authorList>
    </citation>
    <scope>NUCLEOTIDE SEQUENCE [LARGE SCALE GENOMIC DNA]</scope>
    <source>
        <strain evidence="2">JCM 10977</strain>
    </source>
</reference>
<evidence type="ECO:0000313" key="2">
    <source>
        <dbReference type="Proteomes" id="UP001500542"/>
    </source>
</evidence>
<proteinExistence type="predicted"/>
<sequence>MRRRIRFQPLLVEQLLQPQIAAVGEPATFLAEVDIHPVPPAGHCFTAGLNPARLAHGPRIAAITLG</sequence>
<dbReference type="EMBL" id="BAAAHK010000024">
    <property type="protein sequence ID" value="GAA0962981.1"/>
    <property type="molecule type" value="Genomic_DNA"/>
</dbReference>
<evidence type="ECO:0000313" key="1">
    <source>
        <dbReference type="EMBL" id="GAA0962981.1"/>
    </source>
</evidence>
<keyword evidence="2" id="KW-1185">Reference proteome</keyword>
<comment type="caution">
    <text evidence="1">The sequence shown here is derived from an EMBL/GenBank/DDBJ whole genome shotgun (WGS) entry which is preliminary data.</text>
</comment>
<protein>
    <submittedName>
        <fullName evidence="1">Uncharacterized protein</fullName>
    </submittedName>
</protein>
<accession>A0ABP4CA32</accession>
<gene>
    <name evidence="1" type="ORF">GCM10009554_81770</name>
</gene>